<protein>
    <submittedName>
        <fullName evidence="1">Uncharacterized protein</fullName>
    </submittedName>
</protein>
<evidence type="ECO:0000313" key="1">
    <source>
        <dbReference type="EMBL" id="WCL55400.1"/>
    </source>
</evidence>
<accession>A0AAE9XV83</accession>
<reference evidence="1" key="1">
    <citation type="submission" date="2023-01" db="EMBL/GenBank/DDBJ databases">
        <title>The genome sequence of Kordiimonadaceae bacterium 6D33.</title>
        <authorList>
            <person name="Liu Y."/>
        </authorList>
    </citation>
    <scope>NUCLEOTIDE SEQUENCE</scope>
    <source>
        <strain evidence="1">6D33</strain>
    </source>
</reference>
<dbReference type="EMBL" id="CP116805">
    <property type="protein sequence ID" value="WCL55400.1"/>
    <property type="molecule type" value="Genomic_DNA"/>
</dbReference>
<sequence length="75" mass="8481">MTNTNARSRQQAEPVVDRKQLQIVARERAFEELEEAASASDEKTVRLREARLAREMKDRLKAAAARAVTKSARKA</sequence>
<organism evidence="1 2">
    <name type="scientific">Gimibacter soli</name>
    <dbReference type="NCBI Taxonomy" id="3024400"/>
    <lineage>
        <taxon>Bacteria</taxon>
        <taxon>Pseudomonadati</taxon>
        <taxon>Pseudomonadota</taxon>
        <taxon>Alphaproteobacteria</taxon>
        <taxon>Kordiimonadales</taxon>
        <taxon>Temperatibacteraceae</taxon>
        <taxon>Gimibacter</taxon>
    </lineage>
</organism>
<keyword evidence="2" id="KW-1185">Reference proteome</keyword>
<proteinExistence type="predicted"/>
<gene>
    <name evidence="1" type="ORF">PH603_06465</name>
</gene>
<dbReference type="RefSeq" id="WP_289505209.1">
    <property type="nucleotide sequence ID" value="NZ_CP116805.1"/>
</dbReference>
<dbReference type="KEGG" id="gso:PH603_06465"/>
<name>A0AAE9XV83_9PROT</name>
<dbReference type="AlphaFoldDB" id="A0AAE9XV83"/>
<evidence type="ECO:0000313" key="2">
    <source>
        <dbReference type="Proteomes" id="UP001217500"/>
    </source>
</evidence>
<dbReference type="Proteomes" id="UP001217500">
    <property type="component" value="Chromosome"/>
</dbReference>